<evidence type="ECO:0000259" key="1">
    <source>
        <dbReference type="Pfam" id="PF13439"/>
    </source>
</evidence>
<gene>
    <name evidence="2" type="ORF">GCM10010909_36540</name>
</gene>
<keyword evidence="2" id="KW-0808">Transferase</keyword>
<dbReference type="Pfam" id="PF13439">
    <property type="entry name" value="Glyco_transf_4"/>
    <property type="match status" value="1"/>
</dbReference>
<proteinExistence type="predicted"/>
<protein>
    <submittedName>
        <fullName evidence="2">Glycosyl transferase</fullName>
    </submittedName>
</protein>
<comment type="caution">
    <text evidence="2">The sequence shown here is derived from an EMBL/GenBank/DDBJ whole genome shotgun (WGS) entry which is preliminary data.</text>
</comment>
<dbReference type="PANTHER" id="PTHR45947">
    <property type="entry name" value="SULFOQUINOVOSYL TRANSFERASE SQD2"/>
    <property type="match status" value="1"/>
</dbReference>
<dbReference type="InterPro" id="IPR028098">
    <property type="entry name" value="Glyco_trans_4-like_N"/>
</dbReference>
<dbReference type="PANTHER" id="PTHR45947:SF13">
    <property type="entry name" value="TRANSFERASE"/>
    <property type="match status" value="1"/>
</dbReference>
<organism evidence="2 3">
    <name type="scientific">Acidocella aquatica</name>
    <dbReference type="NCBI Taxonomy" id="1922313"/>
    <lineage>
        <taxon>Bacteria</taxon>
        <taxon>Pseudomonadati</taxon>
        <taxon>Pseudomonadota</taxon>
        <taxon>Alphaproteobacteria</taxon>
        <taxon>Acetobacterales</taxon>
        <taxon>Acidocellaceae</taxon>
        <taxon>Acidocella</taxon>
    </lineage>
</organism>
<feature type="domain" description="Glycosyltransferase subfamily 4-like N-terminal" evidence="1">
    <location>
        <begin position="16"/>
        <end position="217"/>
    </location>
</feature>
<dbReference type="SUPFAM" id="SSF53756">
    <property type="entry name" value="UDP-Glycosyltransferase/glycogen phosphorylase"/>
    <property type="match status" value="1"/>
</dbReference>
<evidence type="ECO:0000313" key="2">
    <source>
        <dbReference type="EMBL" id="GLR68972.1"/>
    </source>
</evidence>
<dbReference type="RefSeq" id="WP_284259829.1">
    <property type="nucleotide sequence ID" value="NZ_BSOS01000099.1"/>
</dbReference>
<dbReference type="CDD" id="cd03823">
    <property type="entry name" value="GT4_ExpE7-like"/>
    <property type="match status" value="1"/>
</dbReference>
<dbReference type="InterPro" id="IPR050194">
    <property type="entry name" value="Glycosyltransferase_grp1"/>
</dbReference>
<reference evidence="3" key="1">
    <citation type="journal article" date="2019" name="Int. J. Syst. Evol. Microbiol.">
        <title>The Global Catalogue of Microorganisms (GCM) 10K type strain sequencing project: providing services to taxonomists for standard genome sequencing and annotation.</title>
        <authorList>
            <consortium name="The Broad Institute Genomics Platform"/>
            <consortium name="The Broad Institute Genome Sequencing Center for Infectious Disease"/>
            <person name="Wu L."/>
            <person name="Ma J."/>
        </authorList>
    </citation>
    <scope>NUCLEOTIDE SEQUENCE [LARGE SCALE GENOMIC DNA]</scope>
    <source>
        <strain evidence="3">NBRC 112502</strain>
    </source>
</reference>
<dbReference type="Gene3D" id="3.40.50.2000">
    <property type="entry name" value="Glycogen Phosphorylase B"/>
    <property type="match status" value="2"/>
</dbReference>
<accession>A0ABQ6AB28</accession>
<dbReference type="EMBL" id="BSOS01000099">
    <property type="protein sequence ID" value="GLR68972.1"/>
    <property type="molecule type" value="Genomic_DNA"/>
</dbReference>
<evidence type="ECO:0000313" key="3">
    <source>
        <dbReference type="Proteomes" id="UP001156641"/>
    </source>
</evidence>
<dbReference type="Proteomes" id="UP001156641">
    <property type="component" value="Unassembled WGS sequence"/>
</dbReference>
<dbReference type="GO" id="GO:0016740">
    <property type="term" value="F:transferase activity"/>
    <property type="evidence" value="ECO:0007669"/>
    <property type="project" value="UniProtKB-KW"/>
</dbReference>
<name>A0ABQ6AB28_9PROT</name>
<dbReference type="Pfam" id="PF13692">
    <property type="entry name" value="Glyco_trans_1_4"/>
    <property type="match status" value="1"/>
</dbReference>
<sequence length="426" mass="47698">MKVLLVSLYHPELVRGGAQTVAYELFQGLRERPDVEPVLLASIDHSSPALYKSGARITGFDGRPDEYLLLTQEYDYVWEKSGSVMLAESYAEFLLLIKPDVVHFHHFLTIGIDFLTLTRRVLPEVKIVFTAHEFLTICPANGHMVRRTDASLCSRASAVRCHQCLPDRAPEHYFMREMWMKRHLEAVDIFTTPSRFMIGQFENWGLERSKFVHVTNGLLPHGIQPPAASAGERRNRFGFFAQLVDSKGLHVLLQAVTLLRASGFNDFIVEINGDNIQFATPARRQEIEDFLAAEEALPLAERNVIFNGSYHHDQLRGRMARVDWVVVPSVWWEIFCLVISEAWSFGRPVIASNVGGPAERITDGVDGLLFEMGDARALAETIRRACTEKGLWDSLAAGITPPASRAEMVAGFLEVYEGVNVSAAAA</sequence>
<keyword evidence="3" id="KW-1185">Reference proteome</keyword>